<sequence>MASSKKLILSLATISCLSSLALAQIYEGYTHINSHQTNSKTISSGKGQDKSGLIWIEKMANIRVNNSPAINIEKDANIYLFYNQGIIQAQGNYSSIQIGMDNELNNATIKYFYNAGAIGGSKFGLALYDKFPKQATIHLFTNEGVLQGNEAGILIRINIDTFNNEQYIYASTNNGIWIAPNVNINHFNNQGLIFGQQRGLVINQANIDTFNNKGIIGGENNSGINFKDKTNINTFTNEGLIFHNSQSSNSNENYGIYFQGENNGKIQLDSFKNSGIIYASNGDGILFEGKDTQIGNFINTGIIVGNHSNSSNNASVLIGRPDKNHGNTTIDLFLNEGLIGSNMAKYGVKFDSGNDSNGGNNNRHKATVKHFINTATIQAKDTALHLSNTTITDFLNMDTIKAENGKAIETLKQTRITNFINAGTIKSESSSQEAIKFAHSIIDNILNTGNIEGKKQAIIFNGSNVKNFINSGTIKSTNNDQSNAIEVNGNRTINNFINSGTIYGNDTIRFNKTAKINYVYNTSIIYGGNTSVHVYGGNIDHFVNKGIIANDKTVNYGAAIKLENGGTIKHITNTGLIASKKAGISVTYGKFGTITLEEGSIVYGEHFGVCIAQWQNLDELIIVGSSQIASGIYSNHYGIFLGTGSQASKIELKNQAVVQAKQNAIKLENQANLSGLNIDNSTIKSGQEAILNAKGKIADINVNNGALIQSYSNTAISNLGTIDKITISGTNTKIIGDIQNKGTITSGITIQNDAQIQGQLVNEGTIKADANGKSRKRRSLDESQQSDEESKAAILIKESGQITSTSGKAGIINKDKGKIEGNIISKSSNTISLENQGSVTGNISNSGTGNLMIENKNNGSNSATISGSIMNTNSGNVILDNSATITQGITNQGTGNLMITNQSGASIENISNESSGDVMLNNTGSITKGITNSGNGNLNLTNQENATISGGITNSGSGTLMLNNFGSIGTNTDGYNISNEGSGSVNITSWTIRTGSNNKLQTLTVGGKSANSVMVGNLIVDQGNLNMDELNDIKNLVKGVSLNNIKKIKTNGGGEMILNYDALSGKISTDFNLNASIIGASFRSLNASSIKRNAFVDGLMNNMNLSLTFNPNHFNLNTNLTFNEDNLYASINDYIQSDIQTYTHDNIKEHALVILPYFSSQSVELSLNEKSKGHIKGNILAYSTLKESGTYSFYAGYEDTKMNSYYFDVKNRTYYTGIKYFNTLFYTDNNQEVYIKAQAKAAFIKNEFLKKIANNEASANPNAYTYGGGIDLGMNFILGSHMLTPQIGLGYEGSYMQAYSIKDIKGRASVQKGERIYKNINNLFSTKASFAYFKDWLPYLKTSIELGAKLYMNTTIHTKARFGTIKVEDEINLARIQRFANASLILPLNQSFIMSMNYNAQNSKDATTHTAYAQFSYLW</sequence>
<dbReference type="GeneID" id="44004904"/>
<dbReference type="EMBL" id="CP031611">
    <property type="protein sequence ID" value="AXP09081.1"/>
    <property type="molecule type" value="Genomic_DNA"/>
</dbReference>
<name>A0AAD0RDX8_9BACT</name>
<dbReference type="SUPFAM" id="SSF103515">
    <property type="entry name" value="Autotransporter"/>
    <property type="match status" value="1"/>
</dbReference>
<organism evidence="3 4">
    <name type="scientific">Campylobacter hepaticus</name>
    <dbReference type="NCBI Taxonomy" id="1813019"/>
    <lineage>
        <taxon>Bacteria</taxon>
        <taxon>Pseudomonadati</taxon>
        <taxon>Campylobacterota</taxon>
        <taxon>Epsilonproteobacteria</taxon>
        <taxon>Campylobacterales</taxon>
        <taxon>Campylobacteraceae</taxon>
        <taxon>Campylobacter</taxon>
    </lineage>
</organism>
<feature type="chain" id="PRO_5042097720" description="Autotransporter domain-containing protein" evidence="2">
    <location>
        <begin position="24"/>
        <end position="1419"/>
    </location>
</feature>
<dbReference type="Proteomes" id="UP000093205">
    <property type="component" value="Chromosome"/>
</dbReference>
<reference evidence="3 4" key="1">
    <citation type="submission" date="2018-08" db="EMBL/GenBank/DDBJ databases">
        <title>Survival mechanisms of Campylobacter hepaticus identified by genomic analysis and comparative transcriptomic analysis of in vivo and in vitro derived bacteria.</title>
        <authorList>
            <person name="Van T.T.H."/>
            <person name="Moore R.J."/>
        </authorList>
    </citation>
    <scope>NUCLEOTIDE SEQUENCE [LARGE SCALE GENOMIC DNA]</scope>
    <source>
        <strain evidence="3 4">HV10</strain>
    </source>
</reference>
<protein>
    <recommendedName>
        <fullName evidence="5">Autotransporter domain-containing protein</fullName>
    </recommendedName>
</protein>
<keyword evidence="4" id="KW-1185">Reference proteome</keyword>
<evidence type="ECO:0000313" key="4">
    <source>
        <dbReference type="Proteomes" id="UP000093205"/>
    </source>
</evidence>
<keyword evidence="2" id="KW-0732">Signal</keyword>
<dbReference type="InterPro" id="IPR036709">
    <property type="entry name" value="Autotransporte_beta_dom_sf"/>
</dbReference>
<evidence type="ECO:0000256" key="1">
    <source>
        <dbReference type="SAM" id="MobiDB-lite"/>
    </source>
</evidence>
<gene>
    <name evidence="3" type="ORF">A2J15_005140</name>
</gene>
<feature type="region of interest" description="Disordered" evidence="1">
    <location>
        <begin position="771"/>
        <end position="791"/>
    </location>
</feature>
<feature type="signal peptide" evidence="2">
    <location>
        <begin position="1"/>
        <end position="23"/>
    </location>
</feature>
<evidence type="ECO:0000256" key="2">
    <source>
        <dbReference type="SAM" id="SignalP"/>
    </source>
</evidence>
<dbReference type="KEGG" id="chw:A2J15_005140"/>
<evidence type="ECO:0008006" key="5">
    <source>
        <dbReference type="Google" id="ProtNLM"/>
    </source>
</evidence>
<dbReference type="RefSeq" id="WP_116980502.1">
    <property type="nucleotide sequence ID" value="NZ_CP031611.1"/>
</dbReference>
<proteinExistence type="predicted"/>
<evidence type="ECO:0000313" key="3">
    <source>
        <dbReference type="EMBL" id="AXP09081.1"/>
    </source>
</evidence>
<accession>A0AAD0RDX8</accession>